<dbReference type="InterPro" id="IPR002912">
    <property type="entry name" value="ACT_dom"/>
</dbReference>
<name>A0AAE3VJ38_9BACT</name>
<evidence type="ECO:0000313" key="10">
    <source>
        <dbReference type="Proteomes" id="UP001238163"/>
    </source>
</evidence>
<protein>
    <recommendedName>
        <fullName evidence="2">aspartate kinase</fullName>
        <ecNumber evidence="2">2.7.2.4</ecNumber>
    </recommendedName>
</protein>
<dbReference type="RefSeq" id="WP_307264781.1">
    <property type="nucleotide sequence ID" value="NZ_JAUSVL010000001.1"/>
</dbReference>
<dbReference type="Gene3D" id="3.40.1160.10">
    <property type="entry name" value="Acetylglutamate kinase-like"/>
    <property type="match status" value="1"/>
</dbReference>
<dbReference type="PANTHER" id="PTHR21499:SF3">
    <property type="entry name" value="ASPARTOKINASE"/>
    <property type="match status" value="1"/>
</dbReference>
<dbReference type="GO" id="GO:0004072">
    <property type="term" value="F:aspartate kinase activity"/>
    <property type="evidence" value="ECO:0007669"/>
    <property type="project" value="UniProtKB-EC"/>
</dbReference>
<dbReference type="SUPFAM" id="SSF55021">
    <property type="entry name" value="ACT-like"/>
    <property type="match status" value="2"/>
</dbReference>
<dbReference type="AlphaFoldDB" id="A0AAE3VJ38"/>
<comment type="similarity">
    <text evidence="1">Belongs to the aspartokinase family.</text>
</comment>
<evidence type="ECO:0000256" key="4">
    <source>
        <dbReference type="ARBA" id="ARBA00022741"/>
    </source>
</evidence>
<evidence type="ECO:0000256" key="3">
    <source>
        <dbReference type="ARBA" id="ARBA00022679"/>
    </source>
</evidence>
<keyword evidence="10" id="KW-1185">Reference proteome</keyword>
<comment type="caution">
    <text evidence="9">The sequence shown here is derived from an EMBL/GenBank/DDBJ whole genome shotgun (WGS) entry which is preliminary data.</text>
</comment>
<evidence type="ECO:0000256" key="5">
    <source>
        <dbReference type="ARBA" id="ARBA00022777"/>
    </source>
</evidence>
<accession>A0AAE3VJ38</accession>
<dbReference type="GO" id="GO:0009090">
    <property type="term" value="P:homoserine biosynthetic process"/>
    <property type="evidence" value="ECO:0007669"/>
    <property type="project" value="TreeGrafter"/>
</dbReference>
<evidence type="ECO:0000259" key="8">
    <source>
        <dbReference type="PROSITE" id="PS51671"/>
    </source>
</evidence>
<dbReference type="Pfam" id="PF22468">
    <property type="entry name" value="ACT_9"/>
    <property type="match status" value="1"/>
</dbReference>
<keyword evidence="5 9" id="KW-0418">Kinase</keyword>
<evidence type="ECO:0000313" key="9">
    <source>
        <dbReference type="EMBL" id="MDQ0291667.1"/>
    </source>
</evidence>
<dbReference type="InterPro" id="IPR054352">
    <property type="entry name" value="ACT_Aspartokinase"/>
</dbReference>
<dbReference type="GO" id="GO:0005829">
    <property type="term" value="C:cytosol"/>
    <property type="evidence" value="ECO:0007669"/>
    <property type="project" value="TreeGrafter"/>
</dbReference>
<dbReference type="SUPFAM" id="SSF53633">
    <property type="entry name" value="Carbamate kinase-like"/>
    <property type="match status" value="1"/>
</dbReference>
<dbReference type="PANTHER" id="PTHR21499">
    <property type="entry name" value="ASPARTATE KINASE"/>
    <property type="match status" value="1"/>
</dbReference>
<evidence type="ECO:0000256" key="2">
    <source>
        <dbReference type="ARBA" id="ARBA00013059"/>
    </source>
</evidence>
<keyword evidence="6" id="KW-0067">ATP-binding</keyword>
<reference evidence="9" key="1">
    <citation type="submission" date="2023-07" db="EMBL/GenBank/DDBJ databases">
        <title>Genomic Encyclopedia of Type Strains, Phase IV (KMG-IV): sequencing the most valuable type-strain genomes for metagenomic binning, comparative biology and taxonomic classification.</title>
        <authorList>
            <person name="Goeker M."/>
        </authorList>
    </citation>
    <scope>NUCLEOTIDE SEQUENCE</scope>
    <source>
        <strain evidence="9">DSM 24202</strain>
    </source>
</reference>
<dbReference type="Proteomes" id="UP001238163">
    <property type="component" value="Unassembled WGS sequence"/>
</dbReference>
<dbReference type="EC" id="2.7.2.4" evidence="2"/>
<dbReference type="GO" id="GO:0009089">
    <property type="term" value="P:lysine biosynthetic process via diaminopimelate"/>
    <property type="evidence" value="ECO:0007669"/>
    <property type="project" value="TreeGrafter"/>
</dbReference>
<feature type="domain" description="ACT" evidence="8">
    <location>
        <begin position="406"/>
        <end position="468"/>
    </location>
</feature>
<dbReference type="Pfam" id="PF00696">
    <property type="entry name" value="AA_kinase"/>
    <property type="match status" value="1"/>
</dbReference>
<dbReference type="NCBIfam" id="NF006614">
    <property type="entry name" value="PRK09181.1"/>
    <property type="match status" value="1"/>
</dbReference>
<sequence length="468" mass="52169">MPRQHTVEKIGGTSMSRFGEVLRNVIIGNRKGADLYNRLFVVSAYGGITNLLLENKKSGAPGVYGKFAAGDDTWIASLEQARAKMLEFNHSFETIGLDQREADNFVNERMDGIRDCLHDLVRLRTYGHFNIKTYLPPTREMLSAVGEAHSAFNSTLILQRHDINAQLIDLTGWKKDELLSFDEVVTQAFAGIDFSKVMPIITGYVKYDEGIMTRFDRGYSEISFSKIAVITEAREGIIHKEYHLSTGDPAIIGSDKVKVIGHTNFDIADQLSDLDMEAIHSKASKEMELCGIPIRVKNAFEPDHPGTIISCDYVSPEPRVEMICGRNDLEAIEVMDPEMVGHVGYDYYLMQSLVDTGISYITKTTNANTITHFVPQKNRRLEECIDLIHQRMPNATVSRNSVAIVSVIGSNMSIPGFLSKAASALHQAGINVLALAQSTRQVNMQFIVSRSDYEAAIRALHKTFVEDI</sequence>
<evidence type="ECO:0000256" key="6">
    <source>
        <dbReference type="ARBA" id="ARBA00022840"/>
    </source>
</evidence>
<dbReference type="InterPro" id="IPR001048">
    <property type="entry name" value="Asp/Glu/Uridylate_kinase"/>
</dbReference>
<dbReference type="Gene3D" id="3.30.2130.10">
    <property type="entry name" value="VC0802-like"/>
    <property type="match status" value="1"/>
</dbReference>
<comment type="catalytic activity">
    <reaction evidence="7">
        <text>L-aspartate + ATP = 4-phospho-L-aspartate + ADP</text>
        <dbReference type="Rhea" id="RHEA:23776"/>
        <dbReference type="ChEBI" id="CHEBI:29991"/>
        <dbReference type="ChEBI" id="CHEBI:30616"/>
        <dbReference type="ChEBI" id="CHEBI:57535"/>
        <dbReference type="ChEBI" id="CHEBI:456216"/>
        <dbReference type="EC" id="2.7.2.4"/>
    </reaction>
</comment>
<dbReference type="EMBL" id="JAUSVL010000001">
    <property type="protein sequence ID" value="MDQ0291667.1"/>
    <property type="molecule type" value="Genomic_DNA"/>
</dbReference>
<proteinExistence type="inferred from homology"/>
<keyword evidence="4" id="KW-0547">Nucleotide-binding</keyword>
<dbReference type="InterPro" id="IPR036393">
    <property type="entry name" value="AceGlu_kinase-like_sf"/>
</dbReference>
<dbReference type="GO" id="GO:0005524">
    <property type="term" value="F:ATP binding"/>
    <property type="evidence" value="ECO:0007669"/>
    <property type="project" value="UniProtKB-KW"/>
</dbReference>
<dbReference type="PROSITE" id="PS51671">
    <property type="entry name" value="ACT"/>
    <property type="match status" value="1"/>
</dbReference>
<evidence type="ECO:0000256" key="7">
    <source>
        <dbReference type="ARBA" id="ARBA00047872"/>
    </source>
</evidence>
<organism evidence="9 10">
    <name type="scientific">Oligosphaera ethanolica</name>
    <dbReference type="NCBI Taxonomy" id="760260"/>
    <lineage>
        <taxon>Bacteria</taxon>
        <taxon>Pseudomonadati</taxon>
        <taxon>Lentisphaerota</taxon>
        <taxon>Oligosphaeria</taxon>
        <taxon>Oligosphaerales</taxon>
        <taxon>Oligosphaeraceae</taxon>
        <taxon>Oligosphaera</taxon>
    </lineage>
</organism>
<keyword evidence="3 9" id="KW-0808">Transferase</keyword>
<evidence type="ECO:0000256" key="1">
    <source>
        <dbReference type="ARBA" id="ARBA00010122"/>
    </source>
</evidence>
<dbReference type="InterPro" id="IPR045865">
    <property type="entry name" value="ACT-like_dom_sf"/>
</dbReference>
<gene>
    <name evidence="9" type="ORF">J3R75_003774</name>
</gene>